<dbReference type="Proteomes" id="UP001230649">
    <property type="component" value="Unassembled WGS sequence"/>
</dbReference>
<name>A0ACC2WWR0_9TREE</name>
<reference evidence="1" key="1">
    <citation type="submission" date="2023-04" db="EMBL/GenBank/DDBJ databases">
        <title>Draft Genome sequencing of Naganishia species isolated from polar environments using Oxford Nanopore Technology.</title>
        <authorList>
            <person name="Leo P."/>
            <person name="Venkateswaran K."/>
        </authorList>
    </citation>
    <scope>NUCLEOTIDE SEQUENCE</scope>
    <source>
        <strain evidence="1">MNA-CCFEE 5262</strain>
    </source>
</reference>
<keyword evidence="2" id="KW-1185">Reference proteome</keyword>
<evidence type="ECO:0000313" key="2">
    <source>
        <dbReference type="Proteomes" id="UP001230649"/>
    </source>
</evidence>
<accession>A0ACC2WWR0</accession>
<gene>
    <name evidence="1" type="ORF">QFC20_000915</name>
</gene>
<evidence type="ECO:0000313" key="1">
    <source>
        <dbReference type="EMBL" id="KAJ9115590.1"/>
    </source>
</evidence>
<comment type="caution">
    <text evidence="1">The sequence shown here is derived from an EMBL/GenBank/DDBJ whole genome shotgun (WGS) entry which is preliminary data.</text>
</comment>
<sequence length="240" mass="26723">MLSQERKASSRIGRKRSNQAAELSDVSIEDETKDDSMMYPPGPRNRVEYDRGAETDSERQVRRISCTGRKRCSAKGVRLLNHDHTTTTAAKAEAFNAKPPFDKIIASSVPRCKTQRTPSVTTAATLHCSEFKDPLESASTELGTTTDEVPMDTPVNTDDQAPVQQVSGAATMDWHLQARDEDAGREDVSGMPDWAAELDEVVPGVKVVSIKDLLWYQWLSFKKTCNPQELFILKPKQVQI</sequence>
<protein>
    <submittedName>
        <fullName evidence="1">Uncharacterized protein</fullName>
    </submittedName>
</protein>
<proteinExistence type="predicted"/>
<dbReference type="EMBL" id="JASBWS010000005">
    <property type="protein sequence ID" value="KAJ9115590.1"/>
    <property type="molecule type" value="Genomic_DNA"/>
</dbReference>
<organism evidence="1 2">
    <name type="scientific">Naganishia adeliensis</name>
    <dbReference type="NCBI Taxonomy" id="92952"/>
    <lineage>
        <taxon>Eukaryota</taxon>
        <taxon>Fungi</taxon>
        <taxon>Dikarya</taxon>
        <taxon>Basidiomycota</taxon>
        <taxon>Agaricomycotina</taxon>
        <taxon>Tremellomycetes</taxon>
        <taxon>Filobasidiales</taxon>
        <taxon>Filobasidiaceae</taxon>
        <taxon>Naganishia</taxon>
    </lineage>
</organism>